<dbReference type="EMBL" id="JACCKB010000022">
    <property type="protein sequence ID" value="NYZ67236.1"/>
    <property type="molecule type" value="Genomic_DNA"/>
</dbReference>
<sequence>MKEYSSYLTFDNLSESQLSEISSLTDEYNFEVDFDHKFLEFNYSGRDTSLNVIKYFYKLATIVQNASGELVSEIVNDDGDNEFEFYKIKNGKLFFQSGKIIRGEEELIEID</sequence>
<dbReference type="Proteomes" id="UP000569732">
    <property type="component" value="Unassembled WGS sequence"/>
</dbReference>
<evidence type="ECO:0000313" key="2">
    <source>
        <dbReference type="Proteomes" id="UP000569732"/>
    </source>
</evidence>
<evidence type="ECO:0000313" key="1">
    <source>
        <dbReference type="EMBL" id="NYZ67236.1"/>
    </source>
</evidence>
<protein>
    <submittedName>
        <fullName evidence="1">Uncharacterized protein</fullName>
    </submittedName>
</protein>
<dbReference type="RefSeq" id="WP_180569259.1">
    <property type="nucleotide sequence ID" value="NZ_JACCKB010000022.1"/>
</dbReference>
<organism evidence="1 2">
    <name type="scientific">Spartinivicinus marinus</name>
    <dbReference type="NCBI Taxonomy" id="2994442"/>
    <lineage>
        <taxon>Bacteria</taxon>
        <taxon>Pseudomonadati</taxon>
        <taxon>Pseudomonadota</taxon>
        <taxon>Gammaproteobacteria</taxon>
        <taxon>Oceanospirillales</taxon>
        <taxon>Zooshikellaceae</taxon>
        <taxon>Spartinivicinus</taxon>
    </lineage>
</organism>
<proteinExistence type="predicted"/>
<name>A0A853II07_9GAMM</name>
<reference evidence="1 2" key="1">
    <citation type="submission" date="2020-07" db="EMBL/GenBank/DDBJ databases">
        <title>Endozoicomonas sp. nov., isolated from sediment.</title>
        <authorList>
            <person name="Gu T."/>
        </authorList>
    </citation>
    <scope>NUCLEOTIDE SEQUENCE [LARGE SCALE GENOMIC DNA]</scope>
    <source>
        <strain evidence="1 2">SM1973</strain>
    </source>
</reference>
<comment type="caution">
    <text evidence="1">The sequence shown here is derived from an EMBL/GenBank/DDBJ whole genome shotgun (WGS) entry which is preliminary data.</text>
</comment>
<dbReference type="AlphaFoldDB" id="A0A853II07"/>
<gene>
    <name evidence="1" type="ORF">H0A36_14555</name>
</gene>
<keyword evidence="2" id="KW-1185">Reference proteome</keyword>
<accession>A0A853II07</accession>